<dbReference type="SUPFAM" id="SSF54285">
    <property type="entry name" value="MoaD/ThiS"/>
    <property type="match status" value="1"/>
</dbReference>
<evidence type="ECO:0008006" key="3">
    <source>
        <dbReference type="Google" id="ProtNLM"/>
    </source>
</evidence>
<accession>A1K7V9</accession>
<dbReference type="STRING" id="62928.azo2297"/>
<gene>
    <name evidence="1" type="ordered locus">azo2297</name>
</gene>
<evidence type="ECO:0000313" key="2">
    <source>
        <dbReference type="Proteomes" id="UP000002588"/>
    </source>
</evidence>
<reference evidence="1 2" key="1">
    <citation type="journal article" date="2006" name="Nat. Biotechnol.">
        <title>Complete genome of the mutualistic, N2-fixing grass endophyte Azoarcus sp. strain BH72.</title>
        <authorList>
            <person name="Krause A."/>
            <person name="Ramakumar A."/>
            <person name="Bartels D."/>
            <person name="Battistoni F."/>
            <person name="Bekel T."/>
            <person name="Boch J."/>
            <person name="Boehm M."/>
            <person name="Friedrich F."/>
            <person name="Hurek T."/>
            <person name="Krause L."/>
            <person name="Linke B."/>
            <person name="McHardy A.C."/>
            <person name="Sarkar A."/>
            <person name="Schneiker S."/>
            <person name="Syed A.A."/>
            <person name="Thauer R."/>
            <person name="Vorhoelter F.-J."/>
            <person name="Weidner S."/>
            <person name="Puehler A."/>
            <person name="Reinhold-Hurek B."/>
            <person name="Kaiser O."/>
            <person name="Goesmann A."/>
        </authorList>
    </citation>
    <scope>NUCLEOTIDE SEQUENCE [LARGE SCALE GENOMIC DNA]</scope>
    <source>
        <strain evidence="1 2">BH72</strain>
    </source>
</reference>
<dbReference type="Pfam" id="PF02597">
    <property type="entry name" value="ThiS"/>
    <property type="match status" value="1"/>
</dbReference>
<organism evidence="1 2">
    <name type="scientific">Azoarcus sp. (strain BH72)</name>
    <dbReference type="NCBI Taxonomy" id="418699"/>
    <lineage>
        <taxon>Bacteria</taxon>
        <taxon>Pseudomonadati</taxon>
        <taxon>Pseudomonadota</taxon>
        <taxon>Betaproteobacteria</taxon>
        <taxon>Rhodocyclales</taxon>
        <taxon>Zoogloeaceae</taxon>
        <taxon>Azoarcus</taxon>
    </lineage>
</organism>
<proteinExistence type="predicted"/>
<dbReference type="eggNOG" id="COG1977">
    <property type="taxonomic scope" value="Bacteria"/>
</dbReference>
<dbReference type="InterPro" id="IPR003749">
    <property type="entry name" value="ThiS/MoaD-like"/>
</dbReference>
<dbReference type="EMBL" id="AM406670">
    <property type="protein sequence ID" value="CAL94914.1"/>
    <property type="molecule type" value="Genomic_DNA"/>
</dbReference>
<protein>
    <recommendedName>
        <fullName evidence="3">Thiamine biosynthesis protein ThiS</fullName>
    </recommendedName>
</protein>
<dbReference type="InterPro" id="IPR052045">
    <property type="entry name" value="Sulfur_Carrier/Prot_Modifier"/>
</dbReference>
<dbReference type="PANTHER" id="PTHR38031:SF1">
    <property type="entry name" value="SULFUR CARRIER PROTEIN CYSO"/>
    <property type="match status" value="1"/>
</dbReference>
<dbReference type="Gene3D" id="3.10.20.30">
    <property type="match status" value="1"/>
</dbReference>
<dbReference type="InterPro" id="IPR012675">
    <property type="entry name" value="Beta-grasp_dom_sf"/>
</dbReference>
<dbReference type="KEGG" id="aoa:dqs_2430"/>
<name>A1K7V9_AZOSB</name>
<dbReference type="InterPro" id="IPR016155">
    <property type="entry name" value="Mopterin_synth/thiamin_S_b"/>
</dbReference>
<sequence length="97" mass="10473">MTVLAEKRMPRVVIAPAIQRHVPTPDTTLPAATVADALAGVFETRPALRAYLLDDQGALRRHVAVFVDGQAVRDRRRLSDALGPESEIYVVQALSGG</sequence>
<dbReference type="HOGENOM" id="CLU_114601_0_1_4"/>
<dbReference type="PANTHER" id="PTHR38031">
    <property type="entry name" value="SULFUR CARRIER PROTEIN SLR0821-RELATED"/>
    <property type="match status" value="1"/>
</dbReference>
<evidence type="ECO:0000313" key="1">
    <source>
        <dbReference type="EMBL" id="CAL94914.1"/>
    </source>
</evidence>
<dbReference type="AlphaFoldDB" id="A1K7V9"/>
<dbReference type="Proteomes" id="UP000002588">
    <property type="component" value="Chromosome"/>
</dbReference>
<keyword evidence="2" id="KW-1185">Reference proteome</keyword>
<dbReference type="KEGG" id="azo:azo2297"/>